<organism evidence="1 2">
    <name type="scientific">Acidithiobacillus montserratensis</name>
    <dbReference type="NCBI Taxonomy" id="2729135"/>
    <lineage>
        <taxon>Bacteria</taxon>
        <taxon>Pseudomonadati</taxon>
        <taxon>Pseudomonadota</taxon>
        <taxon>Acidithiobacillia</taxon>
        <taxon>Acidithiobacillales</taxon>
        <taxon>Acidithiobacillaceae</taxon>
        <taxon>Acidithiobacillus</taxon>
    </lineage>
</organism>
<dbReference type="Proteomes" id="UP001195965">
    <property type="component" value="Chromosome"/>
</dbReference>
<evidence type="ECO:0000313" key="2">
    <source>
        <dbReference type="Proteomes" id="UP001195965"/>
    </source>
</evidence>
<accession>A0ACD5HKF8</accession>
<keyword evidence="2" id="KW-1185">Reference proteome</keyword>
<dbReference type="EMBL" id="CP127526">
    <property type="protein sequence ID" value="XRI74868.1"/>
    <property type="molecule type" value="Genomic_DNA"/>
</dbReference>
<name>A0ACD5HKF8_9PROT</name>
<sequence length="212" mass="22368">MNTRPTHERDCSAPEQAERGAILVVVLVLIFAVTLALLAYLYLNKNNTLIASNLAIQNAAQEATDVGLQDAAAWLNTQPNWPEVMAAGNSSALAPYFLLSMPANGYATAPVTSSTPIQAPSDPSFWSNCAGTSCHQLTKPVTFASQSFQVEYVIFPSGGMSTQLGGNEQSQTGGGNGSIQSRYYVVFVHAQRSNSGGLGVTVQAVIRKVISG</sequence>
<evidence type="ECO:0000313" key="1">
    <source>
        <dbReference type="EMBL" id="XRI74868.1"/>
    </source>
</evidence>
<gene>
    <name evidence="1" type="ORF">HHS34_006640</name>
</gene>
<reference evidence="1 2" key="1">
    <citation type="journal article" date="2021" name="ISME J.">
        <title>Genomic evolution of the class Acidithiobacillia: deep-branching Proteobacteria living in extreme acidic conditions.</title>
        <authorList>
            <person name="Moya-Beltran A."/>
            <person name="Beard S."/>
            <person name="Rojas-Villalobos C."/>
            <person name="Issotta F."/>
            <person name="Gallardo Y."/>
            <person name="Ulloa R."/>
            <person name="Giaveno A."/>
            <person name="Degli Esposti M."/>
            <person name="Johnson D.B."/>
            <person name="Quatrini R."/>
        </authorList>
    </citation>
    <scope>NUCLEOTIDE SEQUENCE [LARGE SCALE GENOMIC DNA]</scope>
    <source>
        <strain evidence="1 2">GG1-14</strain>
    </source>
</reference>
<proteinExistence type="predicted"/>
<protein>
    <submittedName>
        <fullName evidence="1">Uncharacterized protein</fullName>
    </submittedName>
</protein>